<gene>
    <name evidence="2" type="ORF">GCM10010124_13190</name>
</gene>
<dbReference type="Proteomes" id="UP000662200">
    <property type="component" value="Unassembled WGS sequence"/>
</dbReference>
<proteinExistence type="predicted"/>
<sequence>MKKTFIGGALAAALLGTAALPASSAAASPADELGVSLKRNFGSGCAETDGNKTPLPAITDDKKGISIKYAGFFAVTPVPAGQRSVSCNVILEVTYPQGKTFIVKDSRWIGYVATHARAKAELNATYYFGPDQPLGIYLKRFGSSLPGQSWNGSQVATELTPAPCGSRSTTVTLRTTLTVDPGAQPTEDKAMLSLNYAEHKASSELGIEMRNC</sequence>
<evidence type="ECO:0000313" key="2">
    <source>
        <dbReference type="EMBL" id="GGK22064.1"/>
    </source>
</evidence>
<dbReference type="AlphaFoldDB" id="A0A8J3BKX1"/>
<evidence type="ECO:0000256" key="1">
    <source>
        <dbReference type="SAM" id="SignalP"/>
    </source>
</evidence>
<reference evidence="2" key="1">
    <citation type="journal article" date="2014" name="Int. J. Syst. Evol. Microbiol.">
        <title>Complete genome sequence of Corynebacterium casei LMG S-19264T (=DSM 44701T), isolated from a smear-ripened cheese.</title>
        <authorList>
            <consortium name="US DOE Joint Genome Institute (JGI-PGF)"/>
            <person name="Walter F."/>
            <person name="Albersmeier A."/>
            <person name="Kalinowski J."/>
            <person name="Ruckert C."/>
        </authorList>
    </citation>
    <scope>NUCLEOTIDE SEQUENCE</scope>
    <source>
        <strain evidence="2">JCM 3091</strain>
    </source>
</reference>
<keyword evidence="3" id="KW-1185">Reference proteome</keyword>
<accession>A0A8J3BKX1</accession>
<protein>
    <recommendedName>
        <fullName evidence="4">DUF4360 domain-containing protein</fullName>
    </recommendedName>
</protein>
<feature type="chain" id="PRO_5035197167" description="DUF4360 domain-containing protein" evidence="1">
    <location>
        <begin position="28"/>
        <end position="212"/>
    </location>
</feature>
<reference evidence="2" key="2">
    <citation type="submission" date="2020-09" db="EMBL/GenBank/DDBJ databases">
        <authorList>
            <person name="Sun Q."/>
            <person name="Ohkuma M."/>
        </authorList>
    </citation>
    <scope>NUCLEOTIDE SEQUENCE</scope>
    <source>
        <strain evidence="2">JCM 3091</strain>
    </source>
</reference>
<name>A0A8J3BKX1_9ACTN</name>
<evidence type="ECO:0008006" key="4">
    <source>
        <dbReference type="Google" id="ProtNLM"/>
    </source>
</evidence>
<organism evidence="2 3">
    <name type="scientific">Pilimelia terevasa</name>
    <dbReference type="NCBI Taxonomy" id="53372"/>
    <lineage>
        <taxon>Bacteria</taxon>
        <taxon>Bacillati</taxon>
        <taxon>Actinomycetota</taxon>
        <taxon>Actinomycetes</taxon>
        <taxon>Micromonosporales</taxon>
        <taxon>Micromonosporaceae</taxon>
        <taxon>Pilimelia</taxon>
    </lineage>
</organism>
<feature type="signal peptide" evidence="1">
    <location>
        <begin position="1"/>
        <end position="27"/>
    </location>
</feature>
<dbReference type="RefSeq" id="WP_189113286.1">
    <property type="nucleotide sequence ID" value="NZ_BMQC01000003.1"/>
</dbReference>
<evidence type="ECO:0000313" key="3">
    <source>
        <dbReference type="Proteomes" id="UP000662200"/>
    </source>
</evidence>
<dbReference type="EMBL" id="BMQC01000003">
    <property type="protein sequence ID" value="GGK22064.1"/>
    <property type="molecule type" value="Genomic_DNA"/>
</dbReference>
<dbReference type="InterPro" id="IPR025649">
    <property type="entry name" value="DUF4360"/>
</dbReference>
<keyword evidence="1" id="KW-0732">Signal</keyword>
<comment type="caution">
    <text evidence="2">The sequence shown here is derived from an EMBL/GenBank/DDBJ whole genome shotgun (WGS) entry which is preliminary data.</text>
</comment>
<dbReference type="Pfam" id="PF14273">
    <property type="entry name" value="DUF4360"/>
    <property type="match status" value="1"/>
</dbReference>